<keyword evidence="6" id="KW-1185">Reference proteome</keyword>
<organism evidence="5 6">
    <name type="scientific">Streptomyces longisporoflavus</name>
    <dbReference type="NCBI Taxonomy" id="28044"/>
    <lineage>
        <taxon>Bacteria</taxon>
        <taxon>Bacillati</taxon>
        <taxon>Actinomycetota</taxon>
        <taxon>Actinomycetes</taxon>
        <taxon>Kitasatosporales</taxon>
        <taxon>Streptomycetaceae</taxon>
        <taxon>Streptomyces</taxon>
    </lineage>
</organism>
<dbReference type="PANTHER" id="PTHR16943">
    <property type="entry name" value="2-METHYLCITRATE DEHYDRATASE-RELATED"/>
    <property type="match status" value="1"/>
</dbReference>
<evidence type="ECO:0000259" key="4">
    <source>
        <dbReference type="Pfam" id="PF19305"/>
    </source>
</evidence>
<sequence>MTAADTADHRGEPGASLTRHLAEWAATLRHPDLPERIEAYATSAVMSHLAVLRASLGHPLGRKLVRAFGSPLSHDPCRAAQVMAALSSCLYYEDSMYAGHVTHASVGVPLAFRRYQRLDGKALLTAVVAANECAARVTAAGALGPLRGQGTSYTQLVGAVAARLHGAGASAGLWTDAWGLALAMPPWPLRRALLGSEAKVLSAAVPVRTALDACDAAAAGLRGAEDILEHPGGLLAKFSHVPSPEAVTAGLGTRWHTETLTFKTRPAGAYVDAAVDCAAQLHARLSREDIRAIAEIVVSAPRLTIAMDQQGSPYVDRERSAIMALNVSVAYNVATALTTGTVTPSDLAEPATADPVRWSLADRVRLEYDAGLSRDVLRATAPLGEALRQAGARGRQWLADFTGENTAAAGVTGPPSTTFREADKAVGARLRVTLCDGRVLDASCGRPKGAAGPETRRTHRELVRDKLASSGTSGEVIDGLDRLASLDARQVDALVNRALSEPLPATEPPPGFGPLLESGLPRSS</sequence>
<dbReference type="SUPFAM" id="SSF103378">
    <property type="entry name" value="2-methylcitrate dehydratase PrpD"/>
    <property type="match status" value="1"/>
</dbReference>
<dbReference type="PANTHER" id="PTHR16943:SF8">
    <property type="entry name" value="2-METHYLCITRATE DEHYDRATASE"/>
    <property type="match status" value="1"/>
</dbReference>
<gene>
    <name evidence="5" type="ORF">ACH4F9_27275</name>
</gene>
<evidence type="ECO:0000256" key="1">
    <source>
        <dbReference type="ARBA" id="ARBA00006174"/>
    </source>
</evidence>
<feature type="domain" description="MmgE/PrpD C-terminal" evidence="4">
    <location>
        <begin position="266"/>
        <end position="376"/>
    </location>
</feature>
<dbReference type="InterPro" id="IPR045337">
    <property type="entry name" value="MmgE_PrpD_C"/>
</dbReference>
<feature type="domain" description="MmgE/PrpD N-terminal" evidence="3">
    <location>
        <begin position="19"/>
        <end position="243"/>
    </location>
</feature>
<evidence type="ECO:0000256" key="2">
    <source>
        <dbReference type="SAM" id="MobiDB-lite"/>
    </source>
</evidence>
<evidence type="ECO:0000313" key="5">
    <source>
        <dbReference type="EMBL" id="MFH8548723.1"/>
    </source>
</evidence>
<dbReference type="Pfam" id="PF19305">
    <property type="entry name" value="MmgE_PrpD_C"/>
    <property type="match status" value="1"/>
</dbReference>
<dbReference type="EMBL" id="JBIRGQ010000005">
    <property type="protein sequence ID" value="MFH8548723.1"/>
    <property type="molecule type" value="Genomic_DNA"/>
</dbReference>
<comment type="caution">
    <text evidence="5">The sequence shown here is derived from an EMBL/GenBank/DDBJ whole genome shotgun (WGS) entry which is preliminary data.</text>
</comment>
<dbReference type="RefSeq" id="WP_397715214.1">
    <property type="nucleotide sequence ID" value="NZ_JBIRGN010000005.1"/>
</dbReference>
<dbReference type="Proteomes" id="UP001610818">
    <property type="component" value="Unassembled WGS sequence"/>
</dbReference>
<feature type="region of interest" description="Disordered" evidence="2">
    <location>
        <begin position="500"/>
        <end position="524"/>
    </location>
</feature>
<name>A0ABW7QUP8_9ACTN</name>
<dbReference type="Pfam" id="PF03972">
    <property type="entry name" value="MmgE_PrpD_N"/>
    <property type="match status" value="1"/>
</dbReference>
<evidence type="ECO:0000313" key="6">
    <source>
        <dbReference type="Proteomes" id="UP001610818"/>
    </source>
</evidence>
<dbReference type="InterPro" id="IPR042183">
    <property type="entry name" value="MmgE/PrpD_sf_1"/>
</dbReference>
<dbReference type="InterPro" id="IPR036148">
    <property type="entry name" value="MmgE/PrpD_sf"/>
</dbReference>
<dbReference type="InterPro" id="IPR045336">
    <property type="entry name" value="MmgE_PrpD_N"/>
</dbReference>
<proteinExistence type="inferred from homology"/>
<comment type="similarity">
    <text evidence="1">Belongs to the PrpD family.</text>
</comment>
<dbReference type="Gene3D" id="1.10.4100.10">
    <property type="entry name" value="2-methylcitrate dehydratase PrpD"/>
    <property type="match status" value="1"/>
</dbReference>
<reference evidence="5 6" key="1">
    <citation type="submission" date="2024-10" db="EMBL/GenBank/DDBJ databases">
        <title>The Natural Products Discovery Center: Release of the First 8490 Sequenced Strains for Exploring Actinobacteria Biosynthetic Diversity.</title>
        <authorList>
            <person name="Kalkreuter E."/>
            <person name="Kautsar S.A."/>
            <person name="Yang D."/>
            <person name="Bader C.D."/>
            <person name="Teijaro C.N."/>
            <person name="Fluegel L."/>
            <person name="Davis C.M."/>
            <person name="Simpson J.R."/>
            <person name="Lauterbach L."/>
            <person name="Steele A.D."/>
            <person name="Gui C."/>
            <person name="Meng S."/>
            <person name="Li G."/>
            <person name="Viehrig K."/>
            <person name="Ye F."/>
            <person name="Su P."/>
            <person name="Kiefer A.F."/>
            <person name="Nichols A."/>
            <person name="Cepeda A.J."/>
            <person name="Yan W."/>
            <person name="Fan B."/>
            <person name="Jiang Y."/>
            <person name="Adhikari A."/>
            <person name="Zheng C.-J."/>
            <person name="Schuster L."/>
            <person name="Cowan T.M."/>
            <person name="Smanski M.J."/>
            <person name="Chevrette M.G."/>
            <person name="De Carvalho L.P.S."/>
            <person name="Shen B."/>
        </authorList>
    </citation>
    <scope>NUCLEOTIDE SEQUENCE [LARGE SCALE GENOMIC DNA]</scope>
    <source>
        <strain evidence="5 6">NPDC017990</strain>
    </source>
</reference>
<protein>
    <submittedName>
        <fullName evidence="5">MmgE/PrpD family protein</fullName>
    </submittedName>
</protein>
<accession>A0ABW7QUP8</accession>
<dbReference type="InterPro" id="IPR005656">
    <property type="entry name" value="MmgE_PrpD"/>
</dbReference>
<evidence type="ECO:0000259" key="3">
    <source>
        <dbReference type="Pfam" id="PF03972"/>
    </source>
</evidence>